<comment type="caution">
    <text evidence="1">The sequence shown here is derived from an EMBL/GenBank/DDBJ whole genome shotgun (WGS) entry which is preliminary data.</text>
</comment>
<reference evidence="2" key="1">
    <citation type="journal article" date="2024" name="Proc. Natl. Acad. Sci. U.S.A.">
        <title>Extraordinary preservation of gene collinearity over three hundred million years revealed in homosporous lycophytes.</title>
        <authorList>
            <person name="Li C."/>
            <person name="Wickell D."/>
            <person name="Kuo L.Y."/>
            <person name="Chen X."/>
            <person name="Nie B."/>
            <person name="Liao X."/>
            <person name="Peng D."/>
            <person name="Ji J."/>
            <person name="Jenkins J."/>
            <person name="Williams M."/>
            <person name="Shu S."/>
            <person name="Plott C."/>
            <person name="Barry K."/>
            <person name="Rajasekar S."/>
            <person name="Grimwood J."/>
            <person name="Han X."/>
            <person name="Sun S."/>
            <person name="Hou Z."/>
            <person name="He W."/>
            <person name="Dai G."/>
            <person name="Sun C."/>
            <person name="Schmutz J."/>
            <person name="Leebens-Mack J.H."/>
            <person name="Li F.W."/>
            <person name="Wang L."/>
        </authorList>
    </citation>
    <scope>NUCLEOTIDE SEQUENCE [LARGE SCALE GENOMIC DNA]</scope>
    <source>
        <strain evidence="2">cv. PW_Plant_1</strain>
    </source>
</reference>
<accession>A0ACC2C4D3</accession>
<evidence type="ECO:0000313" key="2">
    <source>
        <dbReference type="Proteomes" id="UP001162992"/>
    </source>
</evidence>
<protein>
    <submittedName>
        <fullName evidence="1">Uncharacterized protein</fullName>
    </submittedName>
</protein>
<dbReference type="EMBL" id="CM055103">
    <property type="protein sequence ID" value="KAJ7536886.1"/>
    <property type="molecule type" value="Genomic_DNA"/>
</dbReference>
<name>A0ACC2C4D3_DIPCM</name>
<evidence type="ECO:0000313" key="1">
    <source>
        <dbReference type="EMBL" id="KAJ7536886.1"/>
    </source>
</evidence>
<gene>
    <name evidence="1" type="ORF">O6H91_12G086700</name>
</gene>
<sequence>MKGSEGDERSFVSEVAMEVKAGRVGMKQEMKGLMDQSGERVCVDVGGVHGLRYFVLSEGERGRKEEEGYVQGWVCCVQVELCVVSVFTLQVNVLQGQCVS</sequence>
<dbReference type="Proteomes" id="UP001162992">
    <property type="component" value="Chromosome 12"/>
</dbReference>
<organism evidence="1 2">
    <name type="scientific">Diphasiastrum complanatum</name>
    <name type="common">Issler's clubmoss</name>
    <name type="synonym">Lycopodium complanatum</name>
    <dbReference type="NCBI Taxonomy" id="34168"/>
    <lineage>
        <taxon>Eukaryota</taxon>
        <taxon>Viridiplantae</taxon>
        <taxon>Streptophyta</taxon>
        <taxon>Embryophyta</taxon>
        <taxon>Tracheophyta</taxon>
        <taxon>Lycopodiopsida</taxon>
        <taxon>Lycopodiales</taxon>
        <taxon>Lycopodiaceae</taxon>
        <taxon>Lycopodioideae</taxon>
        <taxon>Diphasiastrum</taxon>
    </lineage>
</organism>
<keyword evidence="2" id="KW-1185">Reference proteome</keyword>
<proteinExistence type="predicted"/>